<feature type="signal peptide" evidence="1">
    <location>
        <begin position="1"/>
        <end position="17"/>
    </location>
</feature>
<organism evidence="2 3">
    <name type="scientific">Stylosanthes scabra</name>
    <dbReference type="NCBI Taxonomy" id="79078"/>
    <lineage>
        <taxon>Eukaryota</taxon>
        <taxon>Viridiplantae</taxon>
        <taxon>Streptophyta</taxon>
        <taxon>Embryophyta</taxon>
        <taxon>Tracheophyta</taxon>
        <taxon>Spermatophyta</taxon>
        <taxon>Magnoliopsida</taxon>
        <taxon>eudicotyledons</taxon>
        <taxon>Gunneridae</taxon>
        <taxon>Pentapetalae</taxon>
        <taxon>rosids</taxon>
        <taxon>fabids</taxon>
        <taxon>Fabales</taxon>
        <taxon>Fabaceae</taxon>
        <taxon>Papilionoideae</taxon>
        <taxon>50 kb inversion clade</taxon>
        <taxon>dalbergioids sensu lato</taxon>
        <taxon>Dalbergieae</taxon>
        <taxon>Pterocarpus clade</taxon>
        <taxon>Stylosanthes</taxon>
    </lineage>
</organism>
<evidence type="ECO:0000256" key="1">
    <source>
        <dbReference type="SAM" id="SignalP"/>
    </source>
</evidence>
<accession>A0ABU6UDH5</accession>
<evidence type="ECO:0000313" key="3">
    <source>
        <dbReference type="Proteomes" id="UP001341840"/>
    </source>
</evidence>
<evidence type="ECO:0000313" key="2">
    <source>
        <dbReference type="EMBL" id="MED6158231.1"/>
    </source>
</evidence>
<protein>
    <recommendedName>
        <fullName evidence="4">Secreted protein</fullName>
    </recommendedName>
</protein>
<keyword evidence="1" id="KW-0732">Signal</keyword>
<feature type="chain" id="PRO_5047416687" description="Secreted protein" evidence="1">
    <location>
        <begin position="18"/>
        <end position="100"/>
    </location>
</feature>
<sequence>MSMAKFTKLSLSFFARALEMVPSGSVKSPFCPLAHVSSLVNGTLTAYFRTGEELSQTRVLLTTTLTSSTDVTELAEAAVGAACGWGSSEFVQFRHCPYLS</sequence>
<comment type="caution">
    <text evidence="2">The sequence shown here is derived from an EMBL/GenBank/DDBJ whole genome shotgun (WGS) entry which is preliminary data.</text>
</comment>
<evidence type="ECO:0008006" key="4">
    <source>
        <dbReference type="Google" id="ProtNLM"/>
    </source>
</evidence>
<dbReference type="Proteomes" id="UP001341840">
    <property type="component" value="Unassembled WGS sequence"/>
</dbReference>
<dbReference type="EMBL" id="JASCZI010120959">
    <property type="protein sequence ID" value="MED6158231.1"/>
    <property type="molecule type" value="Genomic_DNA"/>
</dbReference>
<name>A0ABU6UDH5_9FABA</name>
<proteinExistence type="predicted"/>
<keyword evidence="3" id="KW-1185">Reference proteome</keyword>
<reference evidence="2 3" key="1">
    <citation type="journal article" date="2023" name="Plants (Basel)">
        <title>Bridging the Gap: Combining Genomics and Transcriptomics Approaches to Understand Stylosanthes scabra, an Orphan Legume from the Brazilian Caatinga.</title>
        <authorList>
            <person name="Ferreira-Neto J.R.C."/>
            <person name="da Silva M.D."/>
            <person name="Binneck E."/>
            <person name="de Melo N.F."/>
            <person name="da Silva R.H."/>
            <person name="de Melo A.L.T.M."/>
            <person name="Pandolfi V."/>
            <person name="Bustamante F.O."/>
            <person name="Brasileiro-Vidal A.C."/>
            <person name="Benko-Iseppon A.M."/>
        </authorList>
    </citation>
    <scope>NUCLEOTIDE SEQUENCE [LARGE SCALE GENOMIC DNA]</scope>
    <source>
        <tissue evidence="2">Leaves</tissue>
    </source>
</reference>
<gene>
    <name evidence="2" type="ORF">PIB30_030853</name>
</gene>